<evidence type="ECO:0000256" key="2">
    <source>
        <dbReference type="ARBA" id="ARBA00022692"/>
    </source>
</evidence>
<comment type="caution">
    <text evidence="7">The sequence shown here is derived from an EMBL/GenBank/DDBJ whole genome shotgun (WGS) entry which is preliminary data.</text>
</comment>
<gene>
    <name evidence="7" type="ORF">FHX40_4786</name>
</gene>
<evidence type="ECO:0000256" key="1">
    <source>
        <dbReference type="ARBA" id="ARBA00004127"/>
    </source>
</evidence>
<dbReference type="Pfam" id="PF06803">
    <property type="entry name" value="DUF1232"/>
    <property type="match status" value="1"/>
</dbReference>
<keyword evidence="8" id="KW-1185">Reference proteome</keyword>
<dbReference type="OrthoDB" id="5147173at2"/>
<feature type="region of interest" description="Disordered" evidence="5">
    <location>
        <begin position="113"/>
        <end position="136"/>
    </location>
</feature>
<comment type="subcellular location">
    <subcellularLocation>
        <location evidence="1">Endomembrane system</location>
        <topology evidence="1">Multi-pass membrane protein</topology>
    </subcellularLocation>
</comment>
<keyword evidence="3" id="KW-1133">Transmembrane helix</keyword>
<evidence type="ECO:0000313" key="8">
    <source>
        <dbReference type="Proteomes" id="UP000319213"/>
    </source>
</evidence>
<dbReference type="InterPro" id="IPR010652">
    <property type="entry name" value="DUF1232"/>
</dbReference>
<dbReference type="AlphaFoldDB" id="A0A543IPX7"/>
<dbReference type="EMBL" id="VFPQ01000002">
    <property type="protein sequence ID" value="TQM72633.1"/>
    <property type="molecule type" value="Genomic_DNA"/>
</dbReference>
<protein>
    <submittedName>
        <fullName evidence="7">Uncharacterized membrane protein YkvA (DUF1232 family)</fullName>
    </submittedName>
</protein>
<evidence type="ECO:0000259" key="6">
    <source>
        <dbReference type="Pfam" id="PF06803"/>
    </source>
</evidence>
<dbReference type="GO" id="GO:0012505">
    <property type="term" value="C:endomembrane system"/>
    <property type="evidence" value="ECO:0007669"/>
    <property type="project" value="UniProtKB-SubCell"/>
</dbReference>
<keyword evidence="4" id="KW-0472">Membrane</keyword>
<dbReference type="Proteomes" id="UP000319213">
    <property type="component" value="Unassembled WGS sequence"/>
</dbReference>
<evidence type="ECO:0000256" key="5">
    <source>
        <dbReference type="SAM" id="MobiDB-lite"/>
    </source>
</evidence>
<keyword evidence="2" id="KW-0812">Transmembrane</keyword>
<evidence type="ECO:0000313" key="7">
    <source>
        <dbReference type="EMBL" id="TQM72633.1"/>
    </source>
</evidence>
<evidence type="ECO:0000256" key="4">
    <source>
        <dbReference type="ARBA" id="ARBA00023136"/>
    </source>
</evidence>
<reference evidence="7 8" key="1">
    <citation type="submission" date="2019-06" db="EMBL/GenBank/DDBJ databases">
        <title>Sequencing the genomes of 1000 actinobacteria strains.</title>
        <authorList>
            <person name="Klenk H.-P."/>
        </authorList>
    </citation>
    <scope>NUCLEOTIDE SEQUENCE [LARGE SCALE GENOMIC DNA]</scope>
    <source>
        <strain evidence="7 8">DSM 43186</strain>
    </source>
</reference>
<sequence length="136" mass="14486">MKKAARALAVWRVVREAQRPGTPGVLTRMRAIPRMLRGALRGDYPHLSKSKIGMVGLGLAYILSPIDVVPEFLAVIGAVDDFGVLLWLLTALLGESGRYLEWERGRPAGSAGYGPIPGSVTGSGPGLGTRRARVVP</sequence>
<evidence type="ECO:0000256" key="3">
    <source>
        <dbReference type="ARBA" id="ARBA00022989"/>
    </source>
</evidence>
<organism evidence="7 8">
    <name type="scientific">Thermopolyspora flexuosa</name>
    <dbReference type="NCBI Taxonomy" id="103836"/>
    <lineage>
        <taxon>Bacteria</taxon>
        <taxon>Bacillati</taxon>
        <taxon>Actinomycetota</taxon>
        <taxon>Actinomycetes</taxon>
        <taxon>Streptosporangiales</taxon>
        <taxon>Streptosporangiaceae</taxon>
        <taxon>Thermopolyspora</taxon>
    </lineage>
</organism>
<feature type="domain" description="DUF1232" evidence="6">
    <location>
        <begin position="52"/>
        <end position="87"/>
    </location>
</feature>
<accession>A0A543IPX7</accession>
<dbReference type="RefSeq" id="WP_142262168.1">
    <property type="nucleotide sequence ID" value="NZ_BMPV01000002.1"/>
</dbReference>
<proteinExistence type="predicted"/>
<name>A0A543IPX7_9ACTN</name>